<keyword evidence="1" id="KW-0732">Signal</keyword>
<evidence type="ECO:0000256" key="1">
    <source>
        <dbReference type="SAM" id="SignalP"/>
    </source>
</evidence>
<sequence>MIILLLLALSMGTNAFAAHITVYGDVHKDVDFFTRTFPWIIDNIGGELYVEYYLLGSGRYSVPQTCAVRELLGNTFLQAQYLRCEAEGYPSEYCLCEAGINPEFFKTCVAQEGYLASSASSRFSELGINITPIVDLELLENSTVYGVDDVSFLQKICTIFGDRVPRGCVHYSNQTDSFLAQKALAQFDRACQNEFPIANEPVSRERRNQ</sequence>
<feature type="chain" id="PRO_5003337794" evidence="1">
    <location>
        <begin position="18"/>
        <end position="209"/>
    </location>
</feature>
<protein>
    <submittedName>
        <fullName evidence="2">530_247_1 protein</fullName>
    </submittedName>
</protein>
<reference evidence="2" key="1">
    <citation type="submission" date="2010-04" db="EMBL/GenBank/DDBJ databases">
        <title>Proteomic analysis of the Mamestra configurata peritrophic matrix: Implication for a structural model.</title>
        <authorList>
            <person name="Toprak U."/>
            <person name="Baldwin D."/>
            <person name="Karcz S."/>
            <person name="Wan L."/>
            <person name="Gillott C."/>
            <person name="Hegedus D."/>
            <person name="Erlandson M.A."/>
        </authorList>
    </citation>
    <scope>NUCLEOTIDE SEQUENCE</scope>
</reference>
<dbReference type="EMBL" id="HM357861">
    <property type="protein sequence ID" value="AEA76327.1"/>
    <property type="molecule type" value="mRNA"/>
</dbReference>
<organism evidence="2">
    <name type="scientific">Mamestra configurata</name>
    <name type="common">bertha armyworm</name>
    <dbReference type="NCBI Taxonomy" id="174822"/>
    <lineage>
        <taxon>Eukaryota</taxon>
        <taxon>Metazoa</taxon>
        <taxon>Ecdysozoa</taxon>
        <taxon>Arthropoda</taxon>
        <taxon>Hexapoda</taxon>
        <taxon>Insecta</taxon>
        <taxon>Pterygota</taxon>
        <taxon>Neoptera</taxon>
        <taxon>Endopterygota</taxon>
        <taxon>Lepidoptera</taxon>
        <taxon>Glossata</taxon>
        <taxon>Ditrysia</taxon>
        <taxon>Noctuoidea</taxon>
        <taxon>Noctuidae</taxon>
        <taxon>Noctuinae</taxon>
        <taxon>Hadenini</taxon>
        <taxon>Mamestra</taxon>
    </lineage>
</organism>
<evidence type="ECO:0000313" key="2">
    <source>
        <dbReference type="EMBL" id="AEA76327.1"/>
    </source>
</evidence>
<name>F6K724_9NEOP</name>
<accession>F6K724</accession>
<dbReference type="AlphaFoldDB" id="F6K724"/>
<feature type="signal peptide" evidence="1">
    <location>
        <begin position="1"/>
        <end position="17"/>
    </location>
</feature>
<proteinExistence type="evidence at transcript level"/>